<dbReference type="SUPFAM" id="SSF48726">
    <property type="entry name" value="Immunoglobulin"/>
    <property type="match status" value="1"/>
</dbReference>
<dbReference type="OrthoDB" id="6103117at2759"/>
<feature type="signal peptide" evidence="1">
    <location>
        <begin position="1"/>
        <end position="20"/>
    </location>
</feature>
<dbReference type="Gene3D" id="2.60.40.10">
    <property type="entry name" value="Immunoglobulins"/>
    <property type="match status" value="1"/>
</dbReference>
<dbReference type="EMBL" id="WNTK01006839">
    <property type="protein sequence ID" value="KAG9463439.1"/>
    <property type="molecule type" value="Genomic_DNA"/>
</dbReference>
<accession>A0A8J6B5B3</accession>
<dbReference type="InterPro" id="IPR013783">
    <property type="entry name" value="Ig-like_fold"/>
</dbReference>
<dbReference type="FunFam" id="2.60.40.10:FF:001230">
    <property type="entry name" value="Immunoglobulin kappa variable 8-16"/>
    <property type="match status" value="1"/>
</dbReference>
<keyword evidence="1" id="KW-0732">Signal</keyword>
<dbReference type="PROSITE" id="PS50835">
    <property type="entry name" value="IG_LIKE"/>
    <property type="match status" value="1"/>
</dbReference>
<evidence type="ECO:0000313" key="4">
    <source>
        <dbReference type="Proteomes" id="UP000770717"/>
    </source>
</evidence>
<proteinExistence type="predicted"/>
<dbReference type="Pfam" id="PF07686">
    <property type="entry name" value="V-set"/>
    <property type="match status" value="1"/>
</dbReference>
<dbReference type="Proteomes" id="UP000770717">
    <property type="component" value="Unassembled WGS sequence"/>
</dbReference>
<evidence type="ECO:0000313" key="3">
    <source>
        <dbReference type="EMBL" id="KAG9463439.1"/>
    </source>
</evidence>
<protein>
    <recommendedName>
        <fullName evidence="2">Ig-like domain-containing protein</fullName>
    </recommendedName>
</protein>
<dbReference type="InterPro" id="IPR007110">
    <property type="entry name" value="Ig-like_dom"/>
</dbReference>
<name>A0A8J6B5B3_ELECQ</name>
<organism evidence="3 4">
    <name type="scientific">Eleutherodactylus coqui</name>
    <name type="common">Puerto Rican coqui</name>
    <dbReference type="NCBI Taxonomy" id="57060"/>
    <lineage>
        <taxon>Eukaryota</taxon>
        <taxon>Metazoa</taxon>
        <taxon>Chordata</taxon>
        <taxon>Craniata</taxon>
        <taxon>Vertebrata</taxon>
        <taxon>Euteleostomi</taxon>
        <taxon>Amphibia</taxon>
        <taxon>Batrachia</taxon>
        <taxon>Anura</taxon>
        <taxon>Neobatrachia</taxon>
        <taxon>Hyloidea</taxon>
        <taxon>Eleutherodactylidae</taxon>
        <taxon>Eleutherodactylinae</taxon>
        <taxon>Eleutherodactylus</taxon>
        <taxon>Eleutherodactylus</taxon>
    </lineage>
</organism>
<dbReference type="PANTHER" id="PTHR23267">
    <property type="entry name" value="IMMUNOGLOBULIN LIGHT CHAIN"/>
    <property type="match status" value="1"/>
</dbReference>
<comment type="caution">
    <text evidence="3">The sequence shown here is derived from an EMBL/GenBank/DDBJ whole genome shotgun (WGS) entry which is preliminary data.</text>
</comment>
<gene>
    <name evidence="3" type="ORF">GDO78_021729</name>
</gene>
<sequence>MVSRSYLLAVIFISIQGSCGEITMTVSPDYISVSPGDTVTFSCTSSSYTGNAINWYQHKPGQSPKLFIYGATSRYSGVPERFSGVSAGSPYTNYKLTITGVTADDIAHYYCQQGASTPLTQ</sequence>
<dbReference type="AlphaFoldDB" id="A0A8J6B5B3"/>
<dbReference type="InterPro" id="IPR013106">
    <property type="entry name" value="Ig_V-set"/>
</dbReference>
<dbReference type="InterPro" id="IPR036179">
    <property type="entry name" value="Ig-like_dom_sf"/>
</dbReference>
<evidence type="ECO:0000259" key="2">
    <source>
        <dbReference type="PROSITE" id="PS50835"/>
    </source>
</evidence>
<feature type="chain" id="PRO_5035305137" description="Ig-like domain-containing protein" evidence="1">
    <location>
        <begin position="21"/>
        <end position="121"/>
    </location>
</feature>
<dbReference type="InterPro" id="IPR050150">
    <property type="entry name" value="IgV_Light_Chain"/>
</dbReference>
<dbReference type="SMART" id="SM00406">
    <property type="entry name" value="IGv"/>
    <property type="match status" value="1"/>
</dbReference>
<dbReference type="InterPro" id="IPR003599">
    <property type="entry name" value="Ig_sub"/>
</dbReference>
<evidence type="ECO:0000256" key="1">
    <source>
        <dbReference type="SAM" id="SignalP"/>
    </source>
</evidence>
<feature type="domain" description="Ig-like" evidence="2">
    <location>
        <begin position="22"/>
        <end position="121"/>
    </location>
</feature>
<keyword evidence="4" id="KW-1185">Reference proteome</keyword>
<dbReference type="SMART" id="SM00409">
    <property type="entry name" value="IG"/>
    <property type="match status" value="1"/>
</dbReference>
<reference evidence="3" key="1">
    <citation type="thesis" date="2020" institute="ProQuest LLC" country="789 East Eisenhower Parkway, Ann Arbor, MI, USA">
        <title>Comparative Genomics and Chromosome Evolution.</title>
        <authorList>
            <person name="Mudd A.B."/>
        </authorList>
    </citation>
    <scope>NUCLEOTIDE SEQUENCE</scope>
    <source>
        <strain evidence="3">HN-11 Male</strain>
        <tissue evidence="3">Kidney and liver</tissue>
    </source>
</reference>